<feature type="binding site" evidence="7">
    <location>
        <position position="22"/>
    </location>
    <ligand>
        <name>NAD(+)</name>
        <dbReference type="ChEBI" id="CHEBI:57540"/>
    </ligand>
</feature>
<comment type="subcellular location">
    <subcellularLocation>
        <location evidence="7">Cytoplasm</location>
    </subcellularLocation>
</comment>
<dbReference type="HAMAP" id="MF_00488">
    <property type="entry name" value="Lactate_dehydrog"/>
    <property type="match status" value="1"/>
</dbReference>
<dbReference type="SUPFAM" id="SSF56327">
    <property type="entry name" value="LDH C-terminal domain-like"/>
    <property type="match status" value="1"/>
</dbReference>
<sequence length="319" mass="34856">MNQEEEIKMKPRKVMIIGAGNVGSAAAHAFVNQKFVEELILVDLNKERVEGNRKDLADAAAFMSGKMDISVREASDCADVDIAVITVTAGPLKEGQTRLDELRSTSRIVASIVPEMMKGGFKGIFLIATNPCDIITYQVWKLSGLPREQVLGTGVWLDTTRLRRLLAEKLDIAAQSIDAFILGEHGDSQFPVWSHSSIYGKPVNEYSMEKLGESLDLKLIGETARDTGFEIYHQKGCTEYGIAGTIVEICRHIFSGSQRALTVSCVLDGEYGQTGLAIGVPAVLSQNGVKEIISLKLNEQEQQAFDHSAAVIKENIKSI</sequence>
<proteinExistence type="inferred from homology"/>
<dbReference type="InterPro" id="IPR011304">
    <property type="entry name" value="L-lactate_DH"/>
</dbReference>
<dbReference type="Proteomes" id="UP000003597">
    <property type="component" value="Unassembled WGS sequence"/>
</dbReference>
<dbReference type="InterPro" id="IPR015955">
    <property type="entry name" value="Lactate_DH/Glyco_Ohase_4_C"/>
</dbReference>
<keyword evidence="7" id="KW-0963">Cytoplasm</keyword>
<dbReference type="CDD" id="cd05291">
    <property type="entry name" value="HicDH_like"/>
    <property type="match status" value="1"/>
</dbReference>
<feature type="binding site" evidence="7">
    <location>
        <position position="153"/>
    </location>
    <ligand>
        <name>NAD(+)</name>
        <dbReference type="ChEBI" id="CHEBI:57540"/>
    </ligand>
</feature>
<dbReference type="PROSITE" id="PS00064">
    <property type="entry name" value="L_LDH"/>
    <property type="match status" value="1"/>
</dbReference>
<dbReference type="GO" id="GO:0006089">
    <property type="term" value="P:lactate metabolic process"/>
    <property type="evidence" value="ECO:0007669"/>
    <property type="project" value="TreeGrafter"/>
</dbReference>
<dbReference type="InterPro" id="IPR001236">
    <property type="entry name" value="Lactate/malate_DH_N"/>
</dbReference>
<evidence type="ECO:0000256" key="7">
    <source>
        <dbReference type="HAMAP-Rule" id="MF_00488"/>
    </source>
</evidence>
<comment type="similarity">
    <text evidence="2 7">Belongs to the LDH/MDH superfamily. LDH family.</text>
</comment>
<feature type="binding site" evidence="9">
    <location>
        <begin position="18"/>
        <end position="23"/>
    </location>
    <ligand>
        <name>NAD(+)</name>
        <dbReference type="ChEBI" id="CHEBI:57540"/>
    </ligand>
</feature>
<dbReference type="InterPro" id="IPR001557">
    <property type="entry name" value="L-lactate/malate_DH"/>
</dbReference>
<evidence type="ECO:0000256" key="4">
    <source>
        <dbReference type="ARBA" id="ARBA00023002"/>
    </source>
</evidence>
<dbReference type="NCBIfam" id="NF000824">
    <property type="entry name" value="PRK00066.1"/>
    <property type="match status" value="1"/>
</dbReference>
<evidence type="ECO:0000256" key="2">
    <source>
        <dbReference type="ARBA" id="ARBA00006054"/>
    </source>
</evidence>
<evidence type="ECO:0000259" key="11">
    <source>
        <dbReference type="Pfam" id="PF02866"/>
    </source>
</evidence>
<comment type="function">
    <text evidence="7">Catalyzes the conversion of lactate to pyruvate.</text>
</comment>
<comment type="caution">
    <text evidence="7">Lacks conserved residue(s) required for the propagation of feature annotation.</text>
</comment>
<keyword evidence="13" id="KW-1185">Reference proteome</keyword>
<organism evidence="12 13">
    <name type="scientific">Listeria innocua ATCC 33091</name>
    <dbReference type="NCBI Taxonomy" id="1002366"/>
    <lineage>
        <taxon>Bacteria</taxon>
        <taxon>Bacillati</taxon>
        <taxon>Bacillota</taxon>
        <taxon>Bacilli</taxon>
        <taxon>Bacillales</taxon>
        <taxon>Listeriaceae</taxon>
        <taxon>Listeria</taxon>
    </lineage>
</organism>
<dbReference type="PANTHER" id="PTHR43128">
    <property type="entry name" value="L-2-HYDROXYCARBOXYLATE DEHYDROGENASE (NAD(P)(+))"/>
    <property type="match status" value="1"/>
</dbReference>
<dbReference type="InterPro" id="IPR036291">
    <property type="entry name" value="NAD(P)-bd_dom_sf"/>
</dbReference>
<dbReference type="Pfam" id="PF02866">
    <property type="entry name" value="Ldh_1_C"/>
    <property type="match status" value="1"/>
</dbReference>
<evidence type="ECO:0000256" key="1">
    <source>
        <dbReference type="ARBA" id="ARBA00004843"/>
    </source>
</evidence>
<feature type="binding site" evidence="7">
    <location>
        <position position="48"/>
    </location>
    <ligand>
        <name>NAD(+)</name>
        <dbReference type="ChEBI" id="CHEBI:57540"/>
    </ligand>
</feature>
<feature type="binding site" evidence="7">
    <location>
        <position position="238"/>
    </location>
    <ligand>
        <name>substrate</name>
    </ligand>
</feature>
<evidence type="ECO:0000256" key="3">
    <source>
        <dbReference type="ARBA" id="ARBA00012967"/>
    </source>
</evidence>
<accession>A0AB72Z721</accession>
<dbReference type="SUPFAM" id="SSF51735">
    <property type="entry name" value="NAD(P)-binding Rossmann-fold domains"/>
    <property type="match status" value="1"/>
</dbReference>
<evidence type="ECO:0000313" key="12">
    <source>
        <dbReference type="EMBL" id="EHN60683.1"/>
    </source>
</evidence>
<evidence type="ECO:0000313" key="13">
    <source>
        <dbReference type="Proteomes" id="UP000003597"/>
    </source>
</evidence>
<evidence type="ECO:0000256" key="9">
    <source>
        <dbReference type="PIRSR" id="PIRSR000102-3"/>
    </source>
</evidence>
<feature type="binding site" evidence="7 9">
    <location>
        <position position="43"/>
    </location>
    <ligand>
        <name>NAD(+)</name>
        <dbReference type="ChEBI" id="CHEBI:57540"/>
    </ligand>
</feature>
<dbReference type="PRINTS" id="PR00086">
    <property type="entry name" value="LLDHDRGNASE"/>
</dbReference>
<dbReference type="GO" id="GO:0004459">
    <property type="term" value="F:L-lactate dehydrogenase (NAD+) activity"/>
    <property type="evidence" value="ECO:0007669"/>
    <property type="project" value="UniProtKB-UniRule"/>
</dbReference>
<evidence type="ECO:0000256" key="8">
    <source>
        <dbReference type="PIRSR" id="PIRSR000102-1"/>
    </source>
</evidence>
<dbReference type="GO" id="GO:0006096">
    <property type="term" value="P:glycolytic process"/>
    <property type="evidence" value="ECO:0007669"/>
    <property type="project" value="UniProtKB-UniRule"/>
</dbReference>
<feature type="binding site" evidence="7">
    <location>
        <begin position="128"/>
        <end position="130"/>
    </location>
    <ligand>
        <name>NAD(+)</name>
        <dbReference type="ChEBI" id="CHEBI:57540"/>
    </ligand>
</feature>
<dbReference type="InterPro" id="IPR018177">
    <property type="entry name" value="L-lactate_DH_AS"/>
</dbReference>
<gene>
    <name evidence="7" type="primary">ldh</name>
    <name evidence="12" type="ORF">HMPREF0557_02197</name>
</gene>
<comment type="catalytic activity">
    <reaction evidence="6 7">
        <text>(S)-lactate + NAD(+) = pyruvate + NADH + H(+)</text>
        <dbReference type="Rhea" id="RHEA:23444"/>
        <dbReference type="ChEBI" id="CHEBI:15361"/>
        <dbReference type="ChEBI" id="CHEBI:15378"/>
        <dbReference type="ChEBI" id="CHEBI:16651"/>
        <dbReference type="ChEBI" id="CHEBI:57540"/>
        <dbReference type="ChEBI" id="CHEBI:57945"/>
        <dbReference type="EC" id="1.1.1.27"/>
    </reaction>
</comment>
<dbReference type="PANTHER" id="PTHR43128:SF16">
    <property type="entry name" value="L-LACTATE DEHYDROGENASE"/>
    <property type="match status" value="1"/>
</dbReference>
<dbReference type="Gene3D" id="3.90.110.10">
    <property type="entry name" value="Lactate dehydrogenase/glycoside hydrolase, family 4, C-terminal"/>
    <property type="match status" value="1"/>
</dbReference>
<dbReference type="InterPro" id="IPR022383">
    <property type="entry name" value="Lactate/malate_DH_C"/>
</dbReference>
<feature type="binding site" evidence="7">
    <location>
        <begin position="130"/>
        <end position="133"/>
    </location>
    <ligand>
        <name>substrate</name>
    </ligand>
</feature>
<dbReference type="Gene3D" id="3.40.50.720">
    <property type="entry name" value="NAD(P)-binding Rossmann-like Domain"/>
    <property type="match status" value="1"/>
</dbReference>
<dbReference type="GO" id="GO:0005737">
    <property type="term" value="C:cytoplasm"/>
    <property type="evidence" value="ECO:0007669"/>
    <property type="project" value="UniProtKB-SubCell"/>
</dbReference>
<feature type="binding site" evidence="7">
    <location>
        <begin position="158"/>
        <end position="161"/>
    </location>
    <ligand>
        <name>substrate</name>
    </ligand>
</feature>
<comment type="pathway">
    <text evidence="1 7">Fermentation; pyruvate fermentation to lactate; (S)-lactate from pyruvate: step 1/1.</text>
</comment>
<keyword evidence="4 7" id="KW-0560">Oxidoreductase</keyword>
<feature type="binding site" evidence="7">
    <location>
        <position position="98"/>
    </location>
    <ligand>
        <name>substrate</name>
    </ligand>
</feature>
<dbReference type="AlphaFoldDB" id="A0AB72Z721"/>
<dbReference type="EC" id="1.1.1.27" evidence="3 7"/>
<dbReference type="Pfam" id="PF00056">
    <property type="entry name" value="Ldh_1_N"/>
    <property type="match status" value="1"/>
</dbReference>
<feature type="binding site" evidence="7">
    <location>
        <position position="111"/>
    </location>
    <ligand>
        <name>NAD(+)</name>
        <dbReference type="ChEBI" id="CHEBI:57540"/>
    </ligand>
</feature>
<evidence type="ECO:0000256" key="5">
    <source>
        <dbReference type="ARBA" id="ARBA00023027"/>
    </source>
</evidence>
<dbReference type="PIRSF" id="PIRSF000102">
    <property type="entry name" value="Lac_mal_DH"/>
    <property type="match status" value="1"/>
</dbReference>
<feature type="domain" description="Lactate/malate dehydrogenase C-terminal" evidence="11">
    <location>
        <begin position="157"/>
        <end position="318"/>
    </location>
</feature>
<comment type="caution">
    <text evidence="12">The sequence shown here is derived from an EMBL/GenBank/DDBJ whole genome shotgun (WGS) entry which is preliminary data.</text>
</comment>
<reference evidence="12 13" key="1">
    <citation type="submission" date="2011-08" db="EMBL/GenBank/DDBJ databases">
        <authorList>
            <person name="Weinstock G."/>
            <person name="Sodergren E."/>
            <person name="Clifton S."/>
            <person name="Fulton L."/>
            <person name="Fulton B."/>
            <person name="Courtney L."/>
            <person name="Fronick C."/>
            <person name="Harrison M."/>
            <person name="Strong C."/>
            <person name="Farmer C."/>
            <person name="Delahaunty K."/>
            <person name="Markovic C."/>
            <person name="Hall O."/>
            <person name="Minx P."/>
            <person name="Tomlinson C."/>
            <person name="Mitreva M."/>
            <person name="Hou S."/>
            <person name="Chen J."/>
            <person name="Wollam A."/>
            <person name="Pepin K.H."/>
            <person name="Johnson M."/>
            <person name="Bhonagiri V."/>
            <person name="Zhang X."/>
            <person name="Suruliraj S."/>
            <person name="Warren W."/>
            <person name="Chinwalla A."/>
            <person name="Mardis E.R."/>
            <person name="Wilson R.K."/>
        </authorList>
    </citation>
    <scope>NUCLEOTIDE SEQUENCE [LARGE SCALE GENOMIC DNA]</scope>
    <source>
        <strain evidence="12 13">ATCC 33091</strain>
    </source>
</reference>
<comment type="subunit">
    <text evidence="7">Homotetramer.</text>
</comment>
<feature type="active site" description="Proton acceptor" evidence="7 8">
    <location>
        <position position="185"/>
    </location>
</feature>
<dbReference type="EMBL" id="AGCN01000033">
    <property type="protein sequence ID" value="EHN60683.1"/>
    <property type="molecule type" value="Genomic_DNA"/>
</dbReference>
<evidence type="ECO:0000256" key="6">
    <source>
        <dbReference type="ARBA" id="ARBA00049258"/>
    </source>
</evidence>
<feature type="domain" description="Lactate/malate dehydrogenase N-terminal" evidence="10">
    <location>
        <begin position="13"/>
        <end position="152"/>
    </location>
</feature>
<protein>
    <recommendedName>
        <fullName evidence="3 7">L-lactate dehydrogenase</fullName>
        <shortName evidence="7">L-LDH</shortName>
        <ecNumber evidence="3 7">1.1.1.27</ecNumber>
    </recommendedName>
</protein>
<name>A0AB72Z721_LISIO</name>
<dbReference type="NCBIfam" id="TIGR01771">
    <property type="entry name" value="L-LDH-NAD"/>
    <property type="match status" value="1"/>
</dbReference>
<evidence type="ECO:0000259" key="10">
    <source>
        <dbReference type="Pfam" id="PF00056"/>
    </source>
</evidence>
<keyword evidence="5 7" id="KW-0520">NAD</keyword>